<gene>
    <name evidence="1" type="ORF">H4R18_003428</name>
</gene>
<protein>
    <submittedName>
        <fullName evidence="1">Uncharacterized protein</fullName>
    </submittedName>
</protein>
<sequence>MALQMLPPHVIDIIFEHAVSNTQRRRGLFDSAKLAAAFAVANTCRAWREAVFTTAFRSTMVEDFAAFYARYIAPGGVCFAGACFLDLAVQVPLGVDGWRAVRARDLDTLALQAQAYMSAVHTCAINIREGAVSGSYMRLGPVGPTLQGLLDEAVPGRARITRRAAPLSHAPAPGLTALAWTWSEDSIDTVGMLHANAASLRKLSVYYHCFAGFEQLFVDDRGAPVEYRSLESVMLDSFPGAGPEPVTLPEACVPFPHLQTLHLMLNYPFADELPFRGNSTTLTDVILCAGYRSMAMLAGRRVFHALRLKALSLNHPRDSAPPQGYDELFGAAICTQDPHLQSLVQFGTSTTGPLVALINRGAVCARLQHLHMPDAQFTFAETVALIRRLPGLQLLRSGVSTPGDELDGRPMEEMAAILQSRHALPASRLQRWRVANTDRIAPPSVLQYAMLLTEVYDDVL</sequence>
<dbReference type="Proteomes" id="UP001140217">
    <property type="component" value="Unassembled WGS sequence"/>
</dbReference>
<comment type="caution">
    <text evidence="1">The sequence shown here is derived from an EMBL/GenBank/DDBJ whole genome shotgun (WGS) entry which is preliminary data.</text>
</comment>
<accession>A0A9W8LGC0</accession>
<dbReference type="AlphaFoldDB" id="A0A9W8LGC0"/>
<dbReference type="OrthoDB" id="5589260at2759"/>
<evidence type="ECO:0000313" key="1">
    <source>
        <dbReference type="EMBL" id="KAJ2780484.1"/>
    </source>
</evidence>
<evidence type="ECO:0000313" key="2">
    <source>
        <dbReference type="Proteomes" id="UP001140217"/>
    </source>
</evidence>
<name>A0A9W8LGC0_9FUNG</name>
<proteinExistence type="predicted"/>
<reference evidence="1" key="1">
    <citation type="submission" date="2022-07" db="EMBL/GenBank/DDBJ databases">
        <title>Phylogenomic reconstructions and comparative analyses of Kickxellomycotina fungi.</title>
        <authorList>
            <person name="Reynolds N.K."/>
            <person name="Stajich J.E."/>
            <person name="Barry K."/>
            <person name="Grigoriev I.V."/>
            <person name="Crous P."/>
            <person name="Smith M.E."/>
        </authorList>
    </citation>
    <scope>NUCLEOTIDE SEQUENCE</scope>
    <source>
        <strain evidence="1">NBRC 105414</strain>
    </source>
</reference>
<keyword evidence="2" id="KW-1185">Reference proteome</keyword>
<organism evidence="1 2">
    <name type="scientific">Coemansia javaensis</name>
    <dbReference type="NCBI Taxonomy" id="2761396"/>
    <lineage>
        <taxon>Eukaryota</taxon>
        <taxon>Fungi</taxon>
        <taxon>Fungi incertae sedis</taxon>
        <taxon>Zoopagomycota</taxon>
        <taxon>Kickxellomycotina</taxon>
        <taxon>Kickxellomycetes</taxon>
        <taxon>Kickxellales</taxon>
        <taxon>Kickxellaceae</taxon>
        <taxon>Coemansia</taxon>
    </lineage>
</organism>
<dbReference type="EMBL" id="JANBUL010000136">
    <property type="protein sequence ID" value="KAJ2780484.1"/>
    <property type="molecule type" value="Genomic_DNA"/>
</dbReference>